<comment type="caution">
    <text evidence="1">The sequence shown here is derived from an EMBL/GenBank/DDBJ whole genome shotgun (WGS) entry which is preliminary data.</text>
</comment>
<keyword evidence="2" id="KW-1185">Reference proteome</keyword>
<evidence type="ECO:0000313" key="1">
    <source>
        <dbReference type="EMBL" id="THU39787.1"/>
    </source>
</evidence>
<reference evidence="1 2" key="1">
    <citation type="submission" date="2019-04" db="EMBL/GenBank/DDBJ databases">
        <title>Niastella caeni sp. nov., isolated from activated sludge.</title>
        <authorList>
            <person name="Sheng M."/>
        </authorList>
    </citation>
    <scope>NUCLEOTIDE SEQUENCE [LARGE SCALE GENOMIC DNA]</scope>
    <source>
        <strain evidence="1 2">HX-2-15</strain>
    </source>
</reference>
<protein>
    <submittedName>
        <fullName evidence="1">Uncharacterized protein</fullName>
    </submittedName>
</protein>
<sequence length="543" mass="60734">MCRYIIAILLVCICNVALSQVWQWSVPVKAARNAGSRAFLWVPPDCKHVRAVVLAQNNMEEQSIVEHPVFREEMSKLSFAIIWVSPFFDHLFRFNEGAGDIFNGMMKDLANESGYSELTYVPVAGIGHSAAASWPYYFAAWNPNRTLCAISVSGQWPYFRHPSFAPDIWQKDQNIDFIPCLETMGEYEAANSWAAEGLKERQQHPLLPLSMLACPAEGHFAATVKKIKYIALYLKKAAYYRLPKEIAEDGAPMLLPIDPTKTGWLMDKWRLNQLPAAPPAPVKKYTGDVTQAFWFFDEDMMKATQEYQSAHFNKKAQLLGYIQNDKVVPQKNTHQQVDLVFQPMADGITFKVVPAFLDKVPAAHARTSEWTGLPAGAAIGHAKSGDLVVNRIAGPFRKINDTTFQLSFEKGLNNLATSYQCWFAAEHPGDKMYKPAVQQAKMDIPGKNLDGKPQTIHFPQLDNVKKGVKSIPLNAISSANIPVQYYVREGPAVIKGNILALTKIPVGSKYPVKVTIVAWQYGSNTEPKIKSAESVEQSFYITE</sequence>
<evidence type="ECO:0000313" key="2">
    <source>
        <dbReference type="Proteomes" id="UP000306918"/>
    </source>
</evidence>
<organism evidence="1 2">
    <name type="scientific">Niastella caeni</name>
    <dbReference type="NCBI Taxonomy" id="2569763"/>
    <lineage>
        <taxon>Bacteria</taxon>
        <taxon>Pseudomonadati</taxon>
        <taxon>Bacteroidota</taxon>
        <taxon>Chitinophagia</taxon>
        <taxon>Chitinophagales</taxon>
        <taxon>Chitinophagaceae</taxon>
        <taxon>Niastella</taxon>
    </lineage>
</organism>
<accession>A0A4S8HVW8</accession>
<dbReference type="EMBL" id="STFF01000003">
    <property type="protein sequence ID" value="THU39787.1"/>
    <property type="molecule type" value="Genomic_DNA"/>
</dbReference>
<dbReference type="AlphaFoldDB" id="A0A4S8HVW8"/>
<proteinExistence type="predicted"/>
<dbReference type="Proteomes" id="UP000306918">
    <property type="component" value="Unassembled WGS sequence"/>
</dbReference>
<name>A0A4S8HVW8_9BACT</name>
<dbReference type="OrthoDB" id="994689at2"/>
<gene>
    <name evidence="1" type="ORF">FAM09_14380</name>
</gene>